<comment type="caution">
    <text evidence="2">The sequence shown here is derived from an EMBL/GenBank/DDBJ whole genome shotgun (WGS) entry which is preliminary data.</text>
</comment>
<sequence>MPALNWRAMRESDLDGVVLVAQKSFPDHPEERACFANRLDLNPNGCFVLADDQDTVKGYLVSYPWMRNMAPALNVLIDAIPADADSYYLHDLAIDPDVRGGGHTRTVIEKLAEQVKADGWPRVSLVAVNNATGFWNRNGFEVQNPEGMAEKLASYGDDARYMERPLV</sequence>
<proteinExistence type="predicted"/>
<dbReference type="Gene3D" id="3.40.630.30">
    <property type="match status" value="1"/>
</dbReference>
<dbReference type="InterPro" id="IPR016181">
    <property type="entry name" value="Acyl_CoA_acyltransferase"/>
</dbReference>
<dbReference type="Proteomes" id="UP001500791">
    <property type="component" value="Unassembled WGS sequence"/>
</dbReference>
<dbReference type="PROSITE" id="PS51186">
    <property type="entry name" value="GNAT"/>
    <property type="match status" value="1"/>
</dbReference>
<feature type="domain" description="N-acetyltransferase" evidence="1">
    <location>
        <begin position="4"/>
        <end position="167"/>
    </location>
</feature>
<evidence type="ECO:0000313" key="2">
    <source>
        <dbReference type="EMBL" id="GAA0382607.1"/>
    </source>
</evidence>
<evidence type="ECO:0000313" key="3">
    <source>
        <dbReference type="Proteomes" id="UP001500791"/>
    </source>
</evidence>
<name>A0ABN0Y467_9CAUL</name>
<dbReference type="Pfam" id="PF00583">
    <property type="entry name" value="Acetyltransf_1"/>
    <property type="match status" value="1"/>
</dbReference>
<accession>A0ABN0Y467</accession>
<organism evidence="2 3">
    <name type="scientific">Brevundimonas terrae</name>
    <dbReference type="NCBI Taxonomy" id="363631"/>
    <lineage>
        <taxon>Bacteria</taxon>
        <taxon>Pseudomonadati</taxon>
        <taxon>Pseudomonadota</taxon>
        <taxon>Alphaproteobacteria</taxon>
        <taxon>Caulobacterales</taxon>
        <taxon>Caulobacteraceae</taxon>
        <taxon>Brevundimonas</taxon>
    </lineage>
</organism>
<evidence type="ECO:0000259" key="1">
    <source>
        <dbReference type="PROSITE" id="PS51186"/>
    </source>
</evidence>
<dbReference type="CDD" id="cd04301">
    <property type="entry name" value="NAT_SF"/>
    <property type="match status" value="1"/>
</dbReference>
<keyword evidence="3" id="KW-1185">Reference proteome</keyword>
<reference evidence="2 3" key="1">
    <citation type="journal article" date="2019" name="Int. J. Syst. Evol. Microbiol.">
        <title>The Global Catalogue of Microorganisms (GCM) 10K type strain sequencing project: providing services to taxonomists for standard genome sequencing and annotation.</title>
        <authorList>
            <consortium name="The Broad Institute Genomics Platform"/>
            <consortium name="The Broad Institute Genome Sequencing Center for Infectious Disease"/>
            <person name="Wu L."/>
            <person name="Ma J."/>
        </authorList>
    </citation>
    <scope>NUCLEOTIDE SEQUENCE [LARGE SCALE GENOMIC DNA]</scope>
    <source>
        <strain evidence="2 3">JCM 13476</strain>
    </source>
</reference>
<protein>
    <submittedName>
        <fullName evidence="2">N-acetyltransferase</fullName>
    </submittedName>
</protein>
<dbReference type="InterPro" id="IPR000182">
    <property type="entry name" value="GNAT_dom"/>
</dbReference>
<dbReference type="EMBL" id="BAAAEJ010000003">
    <property type="protein sequence ID" value="GAA0382607.1"/>
    <property type="molecule type" value="Genomic_DNA"/>
</dbReference>
<gene>
    <name evidence="2" type="ORF">GCM10009093_06960</name>
</gene>
<dbReference type="SUPFAM" id="SSF55729">
    <property type="entry name" value="Acyl-CoA N-acyltransferases (Nat)"/>
    <property type="match status" value="1"/>
</dbReference>